<dbReference type="Proteomes" id="UP000799755">
    <property type="component" value="Unassembled WGS sequence"/>
</dbReference>
<organism evidence="1 2">
    <name type="scientific">Lindgomyces ingoldianus</name>
    <dbReference type="NCBI Taxonomy" id="673940"/>
    <lineage>
        <taxon>Eukaryota</taxon>
        <taxon>Fungi</taxon>
        <taxon>Dikarya</taxon>
        <taxon>Ascomycota</taxon>
        <taxon>Pezizomycotina</taxon>
        <taxon>Dothideomycetes</taxon>
        <taxon>Pleosporomycetidae</taxon>
        <taxon>Pleosporales</taxon>
        <taxon>Lindgomycetaceae</taxon>
        <taxon>Lindgomyces</taxon>
    </lineage>
</organism>
<accession>A0ACB6QCP8</accession>
<comment type="caution">
    <text evidence="1">The sequence shown here is derived from an EMBL/GenBank/DDBJ whole genome shotgun (WGS) entry which is preliminary data.</text>
</comment>
<name>A0ACB6QCP8_9PLEO</name>
<reference evidence="1" key="1">
    <citation type="journal article" date="2020" name="Stud. Mycol.">
        <title>101 Dothideomycetes genomes: a test case for predicting lifestyles and emergence of pathogens.</title>
        <authorList>
            <person name="Haridas S."/>
            <person name="Albert R."/>
            <person name="Binder M."/>
            <person name="Bloem J."/>
            <person name="Labutti K."/>
            <person name="Salamov A."/>
            <person name="Andreopoulos B."/>
            <person name="Baker S."/>
            <person name="Barry K."/>
            <person name="Bills G."/>
            <person name="Bluhm B."/>
            <person name="Cannon C."/>
            <person name="Castanera R."/>
            <person name="Culley D."/>
            <person name="Daum C."/>
            <person name="Ezra D."/>
            <person name="Gonzalez J."/>
            <person name="Henrissat B."/>
            <person name="Kuo A."/>
            <person name="Liang C."/>
            <person name="Lipzen A."/>
            <person name="Lutzoni F."/>
            <person name="Magnuson J."/>
            <person name="Mondo S."/>
            <person name="Nolan M."/>
            <person name="Ohm R."/>
            <person name="Pangilinan J."/>
            <person name="Park H.-J."/>
            <person name="Ramirez L."/>
            <person name="Alfaro M."/>
            <person name="Sun H."/>
            <person name="Tritt A."/>
            <person name="Yoshinaga Y."/>
            <person name="Zwiers L.-H."/>
            <person name="Turgeon B."/>
            <person name="Goodwin S."/>
            <person name="Spatafora J."/>
            <person name="Crous P."/>
            <person name="Grigoriev I."/>
        </authorList>
    </citation>
    <scope>NUCLEOTIDE SEQUENCE</scope>
    <source>
        <strain evidence="1">ATCC 200398</strain>
    </source>
</reference>
<sequence>MSASVFRMSNLTLQLTDAVLRMNIVGGTGDLFVYIAILPLKAHTCSYKCMNEKHHKQRKLDFGINPAHRTQMLARDFARSASALSQRSLRRRCHRDTHATRLCTYLKDALNCIERTNNQPVPAELSKIINAVCDALRIRQTEVNVTAAWGLGRRDAAKANPTEKGCTGPGHVASMRHYRLGAANTASTLKYIGTAFLLRPSSWADGMTAFDISEDVSELSESIWDDDDLGYEAYHDMDT</sequence>
<proteinExistence type="predicted"/>
<protein>
    <submittedName>
        <fullName evidence="1">Uncharacterized protein</fullName>
    </submittedName>
</protein>
<keyword evidence="2" id="KW-1185">Reference proteome</keyword>
<gene>
    <name evidence="1" type="ORF">BDR25DRAFT_361342</name>
</gene>
<evidence type="ECO:0000313" key="1">
    <source>
        <dbReference type="EMBL" id="KAF2464804.1"/>
    </source>
</evidence>
<dbReference type="EMBL" id="MU003534">
    <property type="protein sequence ID" value="KAF2464804.1"/>
    <property type="molecule type" value="Genomic_DNA"/>
</dbReference>
<evidence type="ECO:0000313" key="2">
    <source>
        <dbReference type="Proteomes" id="UP000799755"/>
    </source>
</evidence>